<dbReference type="Proteomes" id="UP001187531">
    <property type="component" value="Unassembled WGS sequence"/>
</dbReference>
<accession>A0AA88HI83</accession>
<sequence length="103" mass="11976">MGGRFLAKKKENQSSPKGDQNYGPNCNKPDMNPEEFEIAKADYVAKNMNLDGAKLQEIYVNTKGQNDNWIFERSKRITATYFHRIASRKIKYSNRTHSQEYPN</sequence>
<feature type="compositionally biased region" description="Polar residues" evidence="1">
    <location>
        <begin position="13"/>
        <end position="24"/>
    </location>
</feature>
<name>A0AA88HI83_ARTSF</name>
<reference evidence="2" key="1">
    <citation type="submission" date="2023-07" db="EMBL/GenBank/DDBJ databases">
        <title>Chromosome-level genome assembly of Artemia franciscana.</title>
        <authorList>
            <person name="Jo E."/>
        </authorList>
    </citation>
    <scope>NUCLEOTIDE SEQUENCE</scope>
    <source>
        <tissue evidence="2">Whole body</tissue>
    </source>
</reference>
<dbReference type="AlphaFoldDB" id="A0AA88HI83"/>
<feature type="region of interest" description="Disordered" evidence="1">
    <location>
        <begin position="1"/>
        <end position="32"/>
    </location>
</feature>
<keyword evidence="3" id="KW-1185">Reference proteome</keyword>
<protein>
    <submittedName>
        <fullName evidence="2">Uncharacterized protein</fullName>
    </submittedName>
</protein>
<evidence type="ECO:0000313" key="3">
    <source>
        <dbReference type="Proteomes" id="UP001187531"/>
    </source>
</evidence>
<organism evidence="2 3">
    <name type="scientific">Artemia franciscana</name>
    <name type="common">Brine shrimp</name>
    <name type="synonym">Artemia sanfranciscana</name>
    <dbReference type="NCBI Taxonomy" id="6661"/>
    <lineage>
        <taxon>Eukaryota</taxon>
        <taxon>Metazoa</taxon>
        <taxon>Ecdysozoa</taxon>
        <taxon>Arthropoda</taxon>
        <taxon>Crustacea</taxon>
        <taxon>Branchiopoda</taxon>
        <taxon>Anostraca</taxon>
        <taxon>Artemiidae</taxon>
        <taxon>Artemia</taxon>
    </lineage>
</organism>
<proteinExistence type="predicted"/>
<comment type="caution">
    <text evidence="2">The sequence shown here is derived from an EMBL/GenBank/DDBJ whole genome shotgun (WGS) entry which is preliminary data.</text>
</comment>
<evidence type="ECO:0000256" key="1">
    <source>
        <dbReference type="SAM" id="MobiDB-lite"/>
    </source>
</evidence>
<evidence type="ECO:0000313" key="2">
    <source>
        <dbReference type="EMBL" id="KAK2706126.1"/>
    </source>
</evidence>
<gene>
    <name evidence="2" type="ORF">QYM36_016226</name>
</gene>
<dbReference type="EMBL" id="JAVRJZ010000020">
    <property type="protein sequence ID" value="KAK2706126.1"/>
    <property type="molecule type" value="Genomic_DNA"/>
</dbReference>